<feature type="domain" description="PepSY" evidence="2">
    <location>
        <begin position="9"/>
        <end position="91"/>
    </location>
</feature>
<evidence type="ECO:0000313" key="3">
    <source>
        <dbReference type="EMBL" id="SHE97328.1"/>
    </source>
</evidence>
<evidence type="ECO:0000259" key="2">
    <source>
        <dbReference type="Pfam" id="PF13670"/>
    </source>
</evidence>
<organism evidence="3 4">
    <name type="scientific">Vibrio gazogenes DSM 21264 = NBRC 103151</name>
    <dbReference type="NCBI Taxonomy" id="1123492"/>
    <lineage>
        <taxon>Bacteria</taxon>
        <taxon>Pseudomonadati</taxon>
        <taxon>Pseudomonadota</taxon>
        <taxon>Gammaproteobacteria</taxon>
        <taxon>Vibrionales</taxon>
        <taxon>Vibrionaceae</taxon>
        <taxon>Vibrio</taxon>
    </lineage>
</organism>
<name>A0A1M4XV81_VIBGA</name>
<gene>
    <name evidence="3" type="ORF">SAMN02745781_01183</name>
</gene>
<dbReference type="Proteomes" id="UP000184159">
    <property type="component" value="Unassembled WGS sequence"/>
</dbReference>
<evidence type="ECO:0000313" key="4">
    <source>
        <dbReference type="Proteomes" id="UP000184159"/>
    </source>
</evidence>
<accession>A0A1M4XV81</accession>
<sequence>MSKTTLNRLAIFLATATASSLVFADPHCTQQPESAWIPFETAKAQVVEMGYQIKKFKKTHTGCYELYGYDTHKNRVEIYYNPVDMQVVKEEKDD</sequence>
<reference evidence="4" key="1">
    <citation type="submission" date="2016-11" db="EMBL/GenBank/DDBJ databases">
        <authorList>
            <person name="Varghese N."/>
            <person name="Submissions S."/>
        </authorList>
    </citation>
    <scope>NUCLEOTIDE SEQUENCE [LARGE SCALE GENOMIC DNA]</scope>
    <source>
        <strain evidence="4">DSM 21264</strain>
    </source>
</reference>
<dbReference type="InterPro" id="IPR025711">
    <property type="entry name" value="PepSY"/>
</dbReference>
<dbReference type="AlphaFoldDB" id="A0A1M4XV81"/>
<protein>
    <recommendedName>
        <fullName evidence="2">PepSY domain-containing protein</fullName>
    </recommendedName>
</protein>
<feature type="signal peptide" evidence="1">
    <location>
        <begin position="1"/>
        <end position="24"/>
    </location>
</feature>
<keyword evidence="4" id="KW-1185">Reference proteome</keyword>
<evidence type="ECO:0000256" key="1">
    <source>
        <dbReference type="SAM" id="SignalP"/>
    </source>
</evidence>
<dbReference type="Pfam" id="PF13670">
    <property type="entry name" value="PepSY_2"/>
    <property type="match status" value="1"/>
</dbReference>
<proteinExistence type="predicted"/>
<keyword evidence="1" id="KW-0732">Signal</keyword>
<dbReference type="RefSeq" id="WP_072956989.1">
    <property type="nucleotide sequence ID" value="NZ_FQUH01000004.1"/>
</dbReference>
<dbReference type="EMBL" id="FQUH01000004">
    <property type="protein sequence ID" value="SHE97328.1"/>
    <property type="molecule type" value="Genomic_DNA"/>
</dbReference>
<feature type="chain" id="PRO_5012138074" description="PepSY domain-containing protein" evidence="1">
    <location>
        <begin position="25"/>
        <end position="94"/>
    </location>
</feature>